<dbReference type="InterPro" id="IPR027417">
    <property type="entry name" value="P-loop_NTPase"/>
</dbReference>
<dbReference type="Gene3D" id="3.10.410.10">
    <property type="entry name" value="Formyltetrahydrofolate synthetase, domain 3"/>
    <property type="match status" value="1"/>
</dbReference>
<dbReference type="HAMAP" id="MF_01543">
    <property type="entry name" value="FTHFS"/>
    <property type="match status" value="1"/>
</dbReference>
<dbReference type="NCBIfam" id="NF010030">
    <property type="entry name" value="PRK13505.1"/>
    <property type="match status" value="1"/>
</dbReference>
<keyword evidence="2 8" id="KW-0554">One-carbon metabolism</keyword>
<dbReference type="AlphaFoldDB" id="A0A239VGX0"/>
<dbReference type="STRING" id="1121387.GCA_000429885_02090"/>
<dbReference type="FunFam" id="3.10.410.10:FF:000001">
    <property type="entry name" value="Putative formate--tetrahydrofolate ligase"/>
    <property type="match status" value="1"/>
</dbReference>
<evidence type="ECO:0000313" key="9">
    <source>
        <dbReference type="EMBL" id="SNV21407.1"/>
    </source>
</evidence>
<dbReference type="GO" id="GO:0004329">
    <property type="term" value="F:formate-tetrahydrofolate ligase activity"/>
    <property type="evidence" value="ECO:0007669"/>
    <property type="project" value="UniProtKB-UniRule"/>
</dbReference>
<dbReference type="KEGG" id="dco:SAMEA4475696_1220"/>
<proteinExistence type="inferred from homology"/>
<keyword evidence="3 8" id="KW-0436">Ligase</keyword>
<dbReference type="PROSITE" id="PS00721">
    <property type="entry name" value="FTHFS_1"/>
    <property type="match status" value="1"/>
</dbReference>
<evidence type="ECO:0000313" key="10">
    <source>
        <dbReference type="Proteomes" id="UP000242637"/>
    </source>
</evidence>
<dbReference type="GO" id="GO:0035999">
    <property type="term" value="P:tetrahydrofolate interconversion"/>
    <property type="evidence" value="ECO:0007669"/>
    <property type="project" value="UniProtKB-UniRule"/>
</dbReference>
<dbReference type="SUPFAM" id="SSF52540">
    <property type="entry name" value="P-loop containing nucleoside triphosphate hydrolases"/>
    <property type="match status" value="1"/>
</dbReference>
<dbReference type="InterPro" id="IPR000559">
    <property type="entry name" value="Formate_THF_ligase"/>
</dbReference>
<dbReference type="EMBL" id="LT906453">
    <property type="protein sequence ID" value="SNV21407.1"/>
    <property type="molecule type" value="Genomic_DNA"/>
</dbReference>
<dbReference type="Gene3D" id="3.40.50.300">
    <property type="entry name" value="P-loop containing nucleotide triphosphate hydrolases"/>
    <property type="match status" value="1"/>
</dbReference>
<sequence>MPSNLHIARDAELRPVSEIGAAAGLSTEQMDPYGHYVAKVSLDAVNNPSKVAGGAKYVVVSAITPTPFGEGKTTTSVGLAQGLSRIGHPATLALRQPSMGPIFGIKGGAAGAGYSQAVPMEKLNLHLTGDFHAVTAAHSLLAAMVDNHLHHGNELGIDTRAISWKRVVDMNDRALRNVIVGLGSRMDGVARETGYDITAASEVGVALSLATSLHDLRERLGRIVIGYSYEGKPVTAEDLKAAGAMTVLLKEAIKPNLLQTLEHTPALFHAGPFGNIATGNSSVVGDLIGRQMGEYLITEAGFGADMGAERFFNIKCRVSGMTPDAAVLVTTVRALKSHSGRFTITAGKDLPEEMKTENPDLVREGAANLRKHIEIIRGFGVAPVVAINAFPGDFASEHQAIREIAEEMGAHVAVSTHVADGGRGAEELAEAVHAAANSETTFTPSYEMSDSLEDKLHKVTTKVYGGDGVDLSPVARKELARFTDLGFGNLPVVIAKTHLSISHDPKLKGAPTGWRLPVREVRLAAGAGYVYAIAGEMRTMPGLGKHPAAERMDIDENGEIVGLF</sequence>
<feature type="binding site" evidence="8">
    <location>
        <begin position="66"/>
        <end position="73"/>
    </location>
    <ligand>
        <name>ATP</name>
        <dbReference type="ChEBI" id="CHEBI:30616"/>
    </ligand>
</feature>
<dbReference type="Proteomes" id="UP000242637">
    <property type="component" value="Chromosome 1"/>
</dbReference>
<gene>
    <name evidence="8 9" type="primary">fhs</name>
    <name evidence="9" type="ORF">SAMEA4475696_01220</name>
</gene>
<dbReference type="InterPro" id="IPR020628">
    <property type="entry name" value="Formate_THF_ligase_CS"/>
</dbReference>
<evidence type="ECO:0000256" key="4">
    <source>
        <dbReference type="ARBA" id="ARBA00022741"/>
    </source>
</evidence>
<evidence type="ECO:0000256" key="5">
    <source>
        <dbReference type="ARBA" id="ARBA00022840"/>
    </source>
</evidence>
<evidence type="ECO:0000256" key="2">
    <source>
        <dbReference type="ARBA" id="ARBA00022563"/>
    </source>
</evidence>
<dbReference type="FunFam" id="3.30.1510.10:FF:000001">
    <property type="entry name" value="Formate--tetrahydrofolate ligase"/>
    <property type="match status" value="1"/>
</dbReference>
<evidence type="ECO:0000256" key="8">
    <source>
        <dbReference type="HAMAP-Rule" id="MF_01543"/>
    </source>
</evidence>
<comment type="similarity">
    <text evidence="7 8">Belongs to the formate--tetrahydrofolate ligase family.</text>
</comment>
<dbReference type="UniPathway" id="UPA00193"/>
<reference evidence="9 10" key="1">
    <citation type="submission" date="2017-06" db="EMBL/GenBank/DDBJ databases">
        <authorList>
            <consortium name="Pathogen Informatics"/>
        </authorList>
    </citation>
    <scope>NUCLEOTIDE SEQUENCE [LARGE SCALE GENOMIC DNA]</scope>
    <source>
        <strain evidence="9 10">NCTC13039</strain>
    </source>
</reference>
<name>A0A239VGX0_9MICO</name>
<comment type="catalytic activity">
    <reaction evidence="6 8">
        <text>(6S)-5,6,7,8-tetrahydrofolate + formate + ATP = (6R)-10-formyltetrahydrofolate + ADP + phosphate</text>
        <dbReference type="Rhea" id="RHEA:20221"/>
        <dbReference type="ChEBI" id="CHEBI:15740"/>
        <dbReference type="ChEBI" id="CHEBI:30616"/>
        <dbReference type="ChEBI" id="CHEBI:43474"/>
        <dbReference type="ChEBI" id="CHEBI:57453"/>
        <dbReference type="ChEBI" id="CHEBI:195366"/>
        <dbReference type="ChEBI" id="CHEBI:456216"/>
        <dbReference type="EC" id="6.3.4.3"/>
    </reaction>
</comment>
<dbReference type="CDD" id="cd00477">
    <property type="entry name" value="FTHFS"/>
    <property type="match status" value="1"/>
</dbReference>
<keyword evidence="4 8" id="KW-0547">Nucleotide-binding</keyword>
<keyword evidence="10" id="KW-1185">Reference proteome</keyword>
<keyword evidence="5 8" id="KW-0067">ATP-binding</keyword>
<evidence type="ECO:0000256" key="7">
    <source>
        <dbReference type="ARBA" id="ARBA00061363"/>
    </source>
</evidence>
<organism evidence="9 10">
    <name type="scientific">Dermatophilus congolensis</name>
    <dbReference type="NCBI Taxonomy" id="1863"/>
    <lineage>
        <taxon>Bacteria</taxon>
        <taxon>Bacillati</taxon>
        <taxon>Actinomycetota</taxon>
        <taxon>Actinomycetes</taxon>
        <taxon>Micrococcales</taxon>
        <taxon>Dermatophilaceae</taxon>
        <taxon>Dermatophilus</taxon>
    </lineage>
</organism>
<protein>
    <recommendedName>
        <fullName evidence="8">Formate--tetrahydrofolate ligase</fullName>
        <ecNumber evidence="8">6.3.4.3</ecNumber>
    </recommendedName>
    <alternativeName>
        <fullName evidence="8">Formyltetrahydrofolate synthetase</fullName>
        <shortName evidence="8">FHS</shortName>
        <shortName evidence="8">FTHFS</shortName>
    </alternativeName>
</protein>
<evidence type="ECO:0000256" key="6">
    <source>
        <dbReference type="ARBA" id="ARBA00049033"/>
    </source>
</evidence>
<accession>A0A239VGX0</accession>
<comment type="pathway">
    <text evidence="1 8">One-carbon metabolism; tetrahydrofolate interconversion.</text>
</comment>
<evidence type="ECO:0000256" key="3">
    <source>
        <dbReference type="ARBA" id="ARBA00022598"/>
    </source>
</evidence>
<dbReference type="Pfam" id="PF01268">
    <property type="entry name" value="FTHFS"/>
    <property type="match status" value="1"/>
</dbReference>
<evidence type="ECO:0000256" key="1">
    <source>
        <dbReference type="ARBA" id="ARBA00004777"/>
    </source>
</evidence>
<dbReference type="Gene3D" id="3.30.1510.10">
    <property type="entry name" value="Domain 2, N(10)-formyltetrahydrofolate synthetase"/>
    <property type="match status" value="1"/>
</dbReference>
<dbReference type="GO" id="GO:0005524">
    <property type="term" value="F:ATP binding"/>
    <property type="evidence" value="ECO:0007669"/>
    <property type="project" value="UniProtKB-UniRule"/>
</dbReference>
<dbReference type="EC" id="6.3.4.3" evidence="8"/>